<keyword evidence="1" id="KW-0732">Signal</keyword>
<feature type="signal peptide" evidence="1">
    <location>
        <begin position="1"/>
        <end position="29"/>
    </location>
</feature>
<accession>A0A7V2T398</accession>
<sequence>MKMKKMLPKLLSISILTVTSALLAQSAVAQGLNGPHKHGELEMTLLKEDGQVIFNLVAPAKNIAGFEHAPKTAAEKARALKAEASLYEVHNLNTLFQFSPKGACQPYESYVNSDILNIHSHKKEKGKSFISMLAENDHPKKQEDDVHSVGVGGHSDFVMSYIFDCDKVDSVTLGFAKQFPSIKKINLRAKNLSGKVTKTFVSGRKSVIDFGKL</sequence>
<dbReference type="Pfam" id="PF10986">
    <property type="entry name" value="ZrgA"/>
    <property type="match status" value="1"/>
</dbReference>
<gene>
    <name evidence="2" type="ORF">ENJ51_07330</name>
</gene>
<comment type="caution">
    <text evidence="2">The sequence shown here is derived from an EMBL/GenBank/DDBJ whole genome shotgun (WGS) entry which is preliminary data.</text>
</comment>
<proteinExistence type="predicted"/>
<reference evidence="2" key="1">
    <citation type="journal article" date="2020" name="mSystems">
        <title>Genome- and Community-Level Interaction Insights into Carbon Utilization and Element Cycling Functions of Hydrothermarchaeota in Hydrothermal Sediment.</title>
        <authorList>
            <person name="Zhou Z."/>
            <person name="Liu Y."/>
            <person name="Xu W."/>
            <person name="Pan J."/>
            <person name="Luo Z.H."/>
            <person name="Li M."/>
        </authorList>
    </citation>
    <scope>NUCLEOTIDE SEQUENCE [LARGE SCALE GENOMIC DNA]</scope>
    <source>
        <strain evidence="2">HyVt-493</strain>
    </source>
</reference>
<name>A0A7V2T398_LEUMU</name>
<dbReference type="AlphaFoldDB" id="A0A7V2T398"/>
<evidence type="ECO:0000313" key="2">
    <source>
        <dbReference type="EMBL" id="HFC92608.1"/>
    </source>
</evidence>
<organism evidence="2">
    <name type="scientific">Leucothrix mucor</name>
    <dbReference type="NCBI Taxonomy" id="45248"/>
    <lineage>
        <taxon>Bacteria</taxon>
        <taxon>Pseudomonadati</taxon>
        <taxon>Pseudomonadota</taxon>
        <taxon>Gammaproteobacteria</taxon>
        <taxon>Thiotrichales</taxon>
        <taxon>Thiotrichaceae</taxon>
        <taxon>Leucothrix</taxon>
    </lineage>
</organism>
<dbReference type="Proteomes" id="UP000885750">
    <property type="component" value="Unassembled WGS sequence"/>
</dbReference>
<dbReference type="EMBL" id="DRMS01000272">
    <property type="protein sequence ID" value="HFC92608.1"/>
    <property type="molecule type" value="Genomic_DNA"/>
</dbReference>
<evidence type="ECO:0000256" key="1">
    <source>
        <dbReference type="SAM" id="SignalP"/>
    </source>
</evidence>
<dbReference type="InterPro" id="IPR021253">
    <property type="entry name" value="ZrgA-like"/>
</dbReference>
<feature type="chain" id="PRO_5031145774" evidence="1">
    <location>
        <begin position="30"/>
        <end position="213"/>
    </location>
</feature>
<protein>
    <submittedName>
        <fullName evidence="2">DUF2796 domain-containing protein</fullName>
    </submittedName>
</protein>